<evidence type="ECO:0000313" key="7">
    <source>
        <dbReference type="EMBL" id="TGG89969.1"/>
    </source>
</evidence>
<organism evidence="7 8">
    <name type="scientific">Natronospirillum operosum</name>
    <dbReference type="NCBI Taxonomy" id="2759953"/>
    <lineage>
        <taxon>Bacteria</taxon>
        <taxon>Pseudomonadati</taxon>
        <taxon>Pseudomonadota</taxon>
        <taxon>Gammaproteobacteria</taxon>
        <taxon>Oceanospirillales</taxon>
        <taxon>Natronospirillaceae</taxon>
        <taxon>Natronospirillum</taxon>
    </lineage>
</organism>
<feature type="transmembrane region" description="Helical" evidence="5">
    <location>
        <begin position="49"/>
        <end position="67"/>
    </location>
</feature>
<feature type="transmembrane region" description="Helical" evidence="5">
    <location>
        <begin position="119"/>
        <end position="144"/>
    </location>
</feature>
<evidence type="ECO:0000256" key="1">
    <source>
        <dbReference type="ARBA" id="ARBA00004141"/>
    </source>
</evidence>
<dbReference type="OrthoDB" id="8115207at2"/>
<protein>
    <recommendedName>
        <fullName evidence="6">Ferric oxidoreductase domain-containing protein</fullName>
    </recommendedName>
</protein>
<dbReference type="InterPro" id="IPR013130">
    <property type="entry name" value="Fe3_Rdtase_TM_dom"/>
</dbReference>
<evidence type="ECO:0000259" key="6">
    <source>
        <dbReference type="Pfam" id="PF01794"/>
    </source>
</evidence>
<sequence>MMHCFRIPSARYRHLLVFLLSAILIGLFSLVHCQWEPLHRWNRAFGDTALVLLALALTLGPLAVLFPRVRGWVVWRRQVGIWAMVWALAHLAVILHAWVEWNLIRLFGFEYSPMFRRYIMHQHGFGLANAVGILALVFGLLLMLSSSDRAVRWLTPTVWQQLHRGAVVFWWLVVVHVGYFLFIHFLDVRRPMLEPNPLQWPFVILLVGVFLLRSAAFVRQWRSRATSGQ</sequence>
<evidence type="ECO:0000313" key="8">
    <source>
        <dbReference type="Proteomes" id="UP000297475"/>
    </source>
</evidence>
<dbReference type="Pfam" id="PF01794">
    <property type="entry name" value="Ferric_reduct"/>
    <property type="match status" value="1"/>
</dbReference>
<evidence type="ECO:0000256" key="5">
    <source>
        <dbReference type="SAM" id="Phobius"/>
    </source>
</evidence>
<gene>
    <name evidence="7" type="ORF">E4656_19725</name>
</gene>
<keyword evidence="8" id="KW-1185">Reference proteome</keyword>
<proteinExistence type="predicted"/>
<dbReference type="AlphaFoldDB" id="A0A4Z0WAF0"/>
<comment type="subcellular location">
    <subcellularLocation>
        <location evidence="1">Membrane</location>
        <topology evidence="1">Multi-pass membrane protein</topology>
    </subcellularLocation>
</comment>
<feature type="domain" description="Ferric oxidoreductase" evidence="6">
    <location>
        <begin position="46"/>
        <end position="173"/>
    </location>
</feature>
<dbReference type="GO" id="GO:0016020">
    <property type="term" value="C:membrane"/>
    <property type="evidence" value="ECO:0007669"/>
    <property type="project" value="UniProtKB-SubCell"/>
</dbReference>
<feature type="transmembrane region" description="Helical" evidence="5">
    <location>
        <begin position="79"/>
        <end position="99"/>
    </location>
</feature>
<accession>A0A4Z0WAF0</accession>
<dbReference type="Proteomes" id="UP000297475">
    <property type="component" value="Unassembled WGS sequence"/>
</dbReference>
<evidence type="ECO:0000256" key="3">
    <source>
        <dbReference type="ARBA" id="ARBA00022989"/>
    </source>
</evidence>
<dbReference type="RefSeq" id="WP_135485047.1">
    <property type="nucleotide sequence ID" value="NZ_SRMF01000018.1"/>
</dbReference>
<keyword evidence="2 5" id="KW-0812">Transmembrane</keyword>
<feature type="transmembrane region" description="Helical" evidence="5">
    <location>
        <begin position="198"/>
        <end position="218"/>
    </location>
</feature>
<feature type="transmembrane region" description="Helical" evidence="5">
    <location>
        <begin position="165"/>
        <end position="186"/>
    </location>
</feature>
<name>A0A4Z0WAF0_9GAMM</name>
<reference evidence="7 8" key="1">
    <citation type="submission" date="2019-04" db="EMBL/GenBank/DDBJ databases">
        <title>Natronospirillum operosus gen. nov., sp. nov., a haloalkaliphilic satellite isolated from decaying biomass of laboratory culture of cyanobacterium Geitlerinema sp. and proposal of Natronospirillaceae fam. nov. and Saccharospirillaceae fam. nov.</title>
        <authorList>
            <person name="Kevbrin V."/>
            <person name="Boltyanskaya Y."/>
            <person name="Koziaeva V."/>
            <person name="Grouzdev D.S."/>
            <person name="Park M."/>
            <person name="Cho J."/>
        </authorList>
    </citation>
    <scope>NUCLEOTIDE SEQUENCE [LARGE SCALE GENOMIC DNA]</scope>
    <source>
        <strain evidence="7 8">G-116</strain>
    </source>
</reference>
<comment type="caution">
    <text evidence="7">The sequence shown here is derived from an EMBL/GenBank/DDBJ whole genome shotgun (WGS) entry which is preliminary data.</text>
</comment>
<dbReference type="EMBL" id="SRMF01000018">
    <property type="protein sequence ID" value="TGG89969.1"/>
    <property type="molecule type" value="Genomic_DNA"/>
</dbReference>
<keyword evidence="3 5" id="KW-1133">Transmembrane helix</keyword>
<evidence type="ECO:0000256" key="2">
    <source>
        <dbReference type="ARBA" id="ARBA00022692"/>
    </source>
</evidence>
<keyword evidence="4 5" id="KW-0472">Membrane</keyword>
<evidence type="ECO:0000256" key="4">
    <source>
        <dbReference type="ARBA" id="ARBA00023136"/>
    </source>
</evidence>